<keyword evidence="2" id="KW-0479">Metal-binding</keyword>
<proteinExistence type="predicted"/>
<dbReference type="SMART" id="SM00355">
    <property type="entry name" value="ZnF_C2H2"/>
    <property type="match status" value="2"/>
</dbReference>
<dbReference type="PROSITE" id="PS50157">
    <property type="entry name" value="ZINC_FINGER_C2H2_2"/>
    <property type="match status" value="2"/>
</dbReference>
<feature type="region of interest" description="Disordered" evidence="8">
    <location>
        <begin position="1"/>
        <end position="49"/>
    </location>
</feature>
<dbReference type="Pfam" id="PF00096">
    <property type="entry name" value="zf-C2H2"/>
    <property type="match status" value="2"/>
</dbReference>
<evidence type="ECO:0000256" key="7">
    <source>
        <dbReference type="PROSITE-ProRule" id="PRU00042"/>
    </source>
</evidence>
<keyword evidence="6" id="KW-0539">Nucleus</keyword>
<comment type="caution">
    <text evidence="10">The sequence shown here is derived from an EMBL/GenBank/DDBJ whole genome shotgun (WGS) entry which is preliminary data.</text>
</comment>
<name>A0A851K7G7_VIDCH</name>
<organism evidence="10 11">
    <name type="scientific">Vidua chalybeata</name>
    <name type="common">Village indigobird</name>
    <dbReference type="NCBI Taxonomy" id="81927"/>
    <lineage>
        <taxon>Eukaryota</taxon>
        <taxon>Metazoa</taxon>
        <taxon>Chordata</taxon>
        <taxon>Craniata</taxon>
        <taxon>Vertebrata</taxon>
        <taxon>Euteleostomi</taxon>
        <taxon>Archelosauria</taxon>
        <taxon>Archosauria</taxon>
        <taxon>Dinosauria</taxon>
        <taxon>Saurischia</taxon>
        <taxon>Theropoda</taxon>
        <taxon>Coelurosauria</taxon>
        <taxon>Aves</taxon>
        <taxon>Neognathae</taxon>
        <taxon>Neoaves</taxon>
        <taxon>Telluraves</taxon>
        <taxon>Australaves</taxon>
        <taxon>Passeriformes</taxon>
        <taxon>Passeroidea</taxon>
        <taxon>Estrildidae</taxon>
        <taxon>Viduinae</taxon>
        <taxon>Vidua</taxon>
    </lineage>
</organism>
<dbReference type="FunFam" id="3.30.160.60:FF:000557">
    <property type="entry name" value="zinc finger and SCAN domain-containing protein 29"/>
    <property type="match status" value="1"/>
</dbReference>
<keyword evidence="11" id="KW-1185">Reference proteome</keyword>
<dbReference type="Proteomes" id="UP000634236">
    <property type="component" value="Unassembled WGS sequence"/>
</dbReference>
<reference evidence="10" key="1">
    <citation type="submission" date="2019-09" db="EMBL/GenBank/DDBJ databases">
        <title>Bird 10,000 Genomes (B10K) Project - Family phase.</title>
        <authorList>
            <person name="Zhang G."/>
        </authorList>
    </citation>
    <scope>NUCLEOTIDE SEQUENCE</scope>
    <source>
        <strain evidence="10">OUT-0048</strain>
        <tissue evidence="10">Muscle</tissue>
    </source>
</reference>
<evidence type="ECO:0000313" key="11">
    <source>
        <dbReference type="Proteomes" id="UP000634236"/>
    </source>
</evidence>
<feature type="domain" description="C2H2-type" evidence="9">
    <location>
        <begin position="72"/>
        <end position="96"/>
    </location>
</feature>
<evidence type="ECO:0000256" key="3">
    <source>
        <dbReference type="ARBA" id="ARBA00022737"/>
    </source>
</evidence>
<evidence type="ECO:0000256" key="8">
    <source>
        <dbReference type="SAM" id="MobiDB-lite"/>
    </source>
</evidence>
<dbReference type="Gene3D" id="3.30.160.60">
    <property type="entry name" value="Classic Zinc Finger"/>
    <property type="match status" value="2"/>
</dbReference>
<accession>A0A851K7G7</accession>
<evidence type="ECO:0000313" key="10">
    <source>
        <dbReference type="EMBL" id="NXB85748.1"/>
    </source>
</evidence>
<dbReference type="FunFam" id="3.30.160.60:FF:001498">
    <property type="entry name" value="Zinc finger protein 404"/>
    <property type="match status" value="1"/>
</dbReference>
<dbReference type="AlphaFoldDB" id="A0A851K7G7"/>
<keyword evidence="4 7" id="KW-0863">Zinc-finger</keyword>
<feature type="non-terminal residue" evidence="10">
    <location>
        <position position="96"/>
    </location>
</feature>
<keyword evidence="5" id="KW-0862">Zinc</keyword>
<dbReference type="GO" id="GO:0005634">
    <property type="term" value="C:nucleus"/>
    <property type="evidence" value="ECO:0007669"/>
    <property type="project" value="UniProtKB-SubCell"/>
</dbReference>
<dbReference type="InterPro" id="IPR013087">
    <property type="entry name" value="Znf_C2H2_type"/>
</dbReference>
<feature type="non-terminal residue" evidence="10">
    <location>
        <position position="1"/>
    </location>
</feature>
<dbReference type="InterPro" id="IPR050331">
    <property type="entry name" value="Zinc_finger"/>
</dbReference>
<dbReference type="GO" id="GO:0008270">
    <property type="term" value="F:zinc ion binding"/>
    <property type="evidence" value="ECO:0007669"/>
    <property type="project" value="UniProtKB-KW"/>
</dbReference>
<comment type="subcellular location">
    <subcellularLocation>
        <location evidence="1">Nucleus</location>
    </subcellularLocation>
</comment>
<evidence type="ECO:0000256" key="1">
    <source>
        <dbReference type="ARBA" id="ARBA00004123"/>
    </source>
</evidence>
<dbReference type="InterPro" id="IPR036236">
    <property type="entry name" value="Znf_C2H2_sf"/>
</dbReference>
<keyword evidence="3" id="KW-0677">Repeat</keyword>
<dbReference type="PANTHER" id="PTHR16515">
    <property type="entry name" value="PR DOMAIN ZINC FINGER PROTEIN"/>
    <property type="match status" value="1"/>
</dbReference>
<dbReference type="SUPFAM" id="SSF57667">
    <property type="entry name" value="beta-beta-alpha zinc fingers"/>
    <property type="match status" value="1"/>
</dbReference>
<evidence type="ECO:0000256" key="2">
    <source>
        <dbReference type="ARBA" id="ARBA00022723"/>
    </source>
</evidence>
<dbReference type="PANTHER" id="PTHR16515:SF66">
    <property type="entry name" value="C2H2-TYPE DOMAIN-CONTAINING PROTEIN"/>
    <property type="match status" value="1"/>
</dbReference>
<sequence length="96" mass="10561">TPITDPTAAPEPPLPQPRRPRDVRRGAPRRQARPDPGEPPARPYPCGQCGKTFGRLTHLKTHERTHTGAKPYGCGACGKRFGHLSTLTTHRRLHTG</sequence>
<evidence type="ECO:0000256" key="6">
    <source>
        <dbReference type="ARBA" id="ARBA00023242"/>
    </source>
</evidence>
<evidence type="ECO:0000256" key="4">
    <source>
        <dbReference type="ARBA" id="ARBA00022771"/>
    </source>
</evidence>
<gene>
    <name evidence="10" type="primary">Znf891</name>
    <name evidence="10" type="ORF">VIDCHA_R16143</name>
</gene>
<feature type="domain" description="C2H2-type" evidence="9">
    <location>
        <begin position="44"/>
        <end position="71"/>
    </location>
</feature>
<dbReference type="GO" id="GO:0010468">
    <property type="term" value="P:regulation of gene expression"/>
    <property type="evidence" value="ECO:0007669"/>
    <property type="project" value="TreeGrafter"/>
</dbReference>
<protein>
    <submittedName>
        <fullName evidence="10">ZN891 protein</fullName>
    </submittedName>
</protein>
<dbReference type="PROSITE" id="PS00028">
    <property type="entry name" value="ZINC_FINGER_C2H2_1"/>
    <property type="match status" value="2"/>
</dbReference>
<evidence type="ECO:0000256" key="5">
    <source>
        <dbReference type="ARBA" id="ARBA00022833"/>
    </source>
</evidence>
<evidence type="ECO:0000259" key="9">
    <source>
        <dbReference type="PROSITE" id="PS50157"/>
    </source>
</evidence>
<dbReference type="EMBL" id="WBNB01000610">
    <property type="protein sequence ID" value="NXB85748.1"/>
    <property type="molecule type" value="Genomic_DNA"/>
</dbReference>